<dbReference type="GO" id="GO:0070042">
    <property type="term" value="F:rRNA (uridine-N3-)-methyltransferase activity"/>
    <property type="evidence" value="ECO:0007669"/>
    <property type="project" value="InterPro"/>
</dbReference>
<dbReference type="Gramene" id="AUR62017162-RA">
    <property type="protein sequence ID" value="AUR62017162-RA:cds"/>
    <property type="gene ID" value="AUR62017162"/>
</dbReference>
<dbReference type="AlphaFoldDB" id="A0A803LQD3"/>
<dbReference type="PANTHER" id="PTHR11538">
    <property type="entry name" value="PHENYLALANYL-TRNA SYNTHETASE"/>
    <property type="match status" value="1"/>
</dbReference>
<dbReference type="Pfam" id="PF10354">
    <property type="entry name" value="BMT5-like"/>
    <property type="match status" value="2"/>
</dbReference>
<dbReference type="Pfam" id="PF26138">
    <property type="entry name" value="DUF8040"/>
    <property type="match status" value="1"/>
</dbReference>
<sequence length="681" mass="78241">MKKYKRAKSNLDSLEKLGASLIHGVDATKMKLHTDLKMRKFDRIVFNFPHAGFHGTEQSLHLINKHKRLVDGFLYNASHMLRPNGEIHVNHKTSGPFCLWNIEKLASQNSLLLISCVPFKIEDYPGYNNKRGDGARCDEPFRLGKCSTFKFILSLGRKKVSSNHSRKTSEKTIPHHLYQEERNPATSIGLNHSDSRYKPVTLFSKNVRSPVNERFREDFARIFRWYFTYVEGTFGSREERISYHVHEAVSRGYERFTNMASGRPSKLMSNSTDLFLLVADEIAFVQLLAYVAMLLLLCLLPNSSDGTQIRDLEHIHLRSSVIAFISRSELRMNRHTFGVLCEMISDIGGLRGTRNMSLQEIVAMFLYTLSHHKKNRSIGHYFYRSGESVIRQFNLCLLAVLKLHHHLLKKPTPITEDCEDSRWKCFQNCLGALDGTFIKVHVPNEDRGRYRTRKENLAMNVLSVCTPNMEFVFVLPGWEGSAHDGRVLRDAISRPNGLKVRQDAGYTNCDGFLAPYRGHRYHLKEWGDQVPVSAEEYFNMKHSKARNVIERTFEKLELRYTDAESNLDFLKEKGCVLLYGVDALTMSKLLHQQLVVGFLKSAYKLLAINGEIHITHKTSQPFDRWNIKELATEAGLHLVDEVCFDKRDYPGYHNKKGEGHGIRCNKTFPVGVCSTFKFGKL</sequence>
<organism evidence="7 8">
    <name type="scientific">Chenopodium quinoa</name>
    <name type="common">Quinoa</name>
    <dbReference type="NCBI Taxonomy" id="63459"/>
    <lineage>
        <taxon>Eukaryota</taxon>
        <taxon>Viridiplantae</taxon>
        <taxon>Streptophyta</taxon>
        <taxon>Embryophyta</taxon>
        <taxon>Tracheophyta</taxon>
        <taxon>Spermatophyta</taxon>
        <taxon>Magnoliopsida</taxon>
        <taxon>eudicotyledons</taxon>
        <taxon>Gunneridae</taxon>
        <taxon>Pentapetalae</taxon>
        <taxon>Caryophyllales</taxon>
        <taxon>Chenopodiaceae</taxon>
        <taxon>Chenopodioideae</taxon>
        <taxon>Atripliceae</taxon>
        <taxon>Chenopodium</taxon>
    </lineage>
</organism>
<keyword evidence="2" id="KW-0479">Metal-binding</keyword>
<evidence type="ECO:0000259" key="5">
    <source>
        <dbReference type="Pfam" id="PF13359"/>
    </source>
</evidence>
<reference evidence="7" key="2">
    <citation type="submission" date="2021-03" db="UniProtKB">
        <authorList>
            <consortium name="EnsemblPlants"/>
        </authorList>
    </citation>
    <scope>IDENTIFICATION</scope>
</reference>
<dbReference type="GO" id="GO:0005737">
    <property type="term" value="C:cytoplasm"/>
    <property type="evidence" value="ECO:0007669"/>
    <property type="project" value="TreeGrafter"/>
</dbReference>
<feature type="domain" description="25S rRNA (uridine-N(3))-methyltransferase BMT5-like" evidence="4">
    <location>
        <begin position="2"/>
        <end position="131"/>
    </location>
</feature>
<dbReference type="GO" id="GO:0046872">
    <property type="term" value="F:metal ion binding"/>
    <property type="evidence" value="ECO:0007669"/>
    <property type="project" value="UniProtKB-KW"/>
</dbReference>
<feature type="domain" description="DUF8040" evidence="6">
    <location>
        <begin position="328"/>
        <end position="401"/>
    </location>
</feature>
<evidence type="ECO:0008006" key="9">
    <source>
        <dbReference type="Google" id="ProtNLM"/>
    </source>
</evidence>
<evidence type="ECO:0000256" key="3">
    <source>
        <dbReference type="SAM" id="Coils"/>
    </source>
</evidence>
<reference evidence="7" key="1">
    <citation type="journal article" date="2017" name="Nature">
        <title>The genome of Chenopodium quinoa.</title>
        <authorList>
            <person name="Jarvis D.E."/>
            <person name="Ho Y.S."/>
            <person name="Lightfoot D.J."/>
            <person name="Schmoeckel S.M."/>
            <person name="Li B."/>
            <person name="Borm T.J.A."/>
            <person name="Ohyanagi H."/>
            <person name="Mineta K."/>
            <person name="Michell C.T."/>
            <person name="Saber N."/>
            <person name="Kharbatia N.M."/>
            <person name="Rupper R.R."/>
            <person name="Sharp A.R."/>
            <person name="Dally N."/>
            <person name="Boughton B.A."/>
            <person name="Woo Y.H."/>
            <person name="Gao G."/>
            <person name="Schijlen E.G.W.M."/>
            <person name="Guo X."/>
            <person name="Momin A.A."/>
            <person name="Negrao S."/>
            <person name="Al-Babili S."/>
            <person name="Gehring C."/>
            <person name="Roessner U."/>
            <person name="Jung C."/>
            <person name="Murphy K."/>
            <person name="Arold S.T."/>
            <person name="Gojobori T."/>
            <person name="van der Linden C.G."/>
            <person name="van Loo E.N."/>
            <person name="Jellen E.N."/>
            <person name="Maughan P.J."/>
            <person name="Tester M."/>
        </authorList>
    </citation>
    <scope>NUCLEOTIDE SEQUENCE [LARGE SCALE GENOMIC DNA]</scope>
    <source>
        <strain evidence="7">cv. PI 614886</strain>
    </source>
</reference>
<evidence type="ECO:0000259" key="4">
    <source>
        <dbReference type="Pfam" id="PF10354"/>
    </source>
</evidence>
<evidence type="ECO:0000313" key="7">
    <source>
        <dbReference type="EnsemblPlants" id="AUR62017162-RA:cds"/>
    </source>
</evidence>
<protein>
    <recommendedName>
        <fullName evidence="9">25S rRNA (uridine-N(3))-methyltransferase BMT5-like domain-containing protein</fullName>
    </recommendedName>
</protein>
<keyword evidence="8" id="KW-1185">Reference proteome</keyword>
<dbReference type="Proteomes" id="UP000596660">
    <property type="component" value="Unplaced"/>
</dbReference>
<evidence type="ECO:0000256" key="1">
    <source>
        <dbReference type="ARBA" id="ARBA00001968"/>
    </source>
</evidence>
<dbReference type="InterPro" id="IPR027806">
    <property type="entry name" value="HARBI1_dom"/>
</dbReference>
<dbReference type="SUPFAM" id="SSF53335">
    <property type="entry name" value="S-adenosyl-L-methionine-dependent methyltransferases"/>
    <property type="match status" value="1"/>
</dbReference>
<dbReference type="EnsemblPlants" id="AUR62017162-RA">
    <property type="protein sequence ID" value="AUR62017162-RA:cds"/>
    <property type="gene ID" value="AUR62017162"/>
</dbReference>
<accession>A0A803LQD3</accession>
<name>A0A803LQD3_CHEQI</name>
<comment type="cofactor">
    <cofactor evidence="1">
        <name>a divalent metal cation</name>
        <dbReference type="ChEBI" id="CHEBI:60240"/>
    </cofactor>
</comment>
<feature type="domain" description="25S rRNA (uridine-N(3))-methyltransferase BMT5-like" evidence="4">
    <location>
        <begin position="590"/>
        <end position="656"/>
    </location>
</feature>
<dbReference type="GO" id="GO:0070475">
    <property type="term" value="P:rRNA base methylation"/>
    <property type="evidence" value="ECO:0007669"/>
    <property type="project" value="InterPro"/>
</dbReference>
<feature type="coiled-coil region" evidence="3">
    <location>
        <begin position="546"/>
        <end position="573"/>
    </location>
</feature>
<dbReference type="InterPro" id="IPR058353">
    <property type="entry name" value="DUF8040"/>
</dbReference>
<dbReference type="Pfam" id="PF13359">
    <property type="entry name" value="DDE_Tnp_4"/>
    <property type="match status" value="1"/>
</dbReference>
<proteinExistence type="predicted"/>
<dbReference type="PANTHER" id="PTHR11538:SF26">
    <property type="entry name" value="FERREDOXIN-FOLD ANTICODON-BINDING DOMAIN-CONTAINING PROTEIN 1"/>
    <property type="match status" value="1"/>
</dbReference>
<feature type="domain" description="DDE Tnp4" evidence="5">
    <location>
        <begin position="433"/>
        <end position="561"/>
    </location>
</feature>
<evidence type="ECO:0000256" key="2">
    <source>
        <dbReference type="ARBA" id="ARBA00022723"/>
    </source>
</evidence>
<dbReference type="InterPro" id="IPR029063">
    <property type="entry name" value="SAM-dependent_MTases_sf"/>
</dbReference>
<keyword evidence="3" id="KW-0175">Coiled coil</keyword>
<evidence type="ECO:0000313" key="8">
    <source>
        <dbReference type="Proteomes" id="UP000596660"/>
    </source>
</evidence>
<dbReference type="InterPro" id="IPR019446">
    <property type="entry name" value="BMT5-like"/>
</dbReference>
<evidence type="ECO:0000259" key="6">
    <source>
        <dbReference type="Pfam" id="PF26138"/>
    </source>
</evidence>